<evidence type="ECO:0000256" key="2">
    <source>
        <dbReference type="ARBA" id="ARBA00022723"/>
    </source>
</evidence>
<keyword evidence="4 6" id="KW-0408">Iron</keyword>
<reference evidence="10" key="1">
    <citation type="journal article" date="2021" name="J Fungi (Basel)">
        <title>Virulence traits and population genomics of the black yeast Aureobasidium melanogenum.</title>
        <authorList>
            <person name="Cernosa A."/>
            <person name="Sun X."/>
            <person name="Gostincar C."/>
            <person name="Fang C."/>
            <person name="Gunde-Cimerman N."/>
            <person name="Song Z."/>
        </authorList>
    </citation>
    <scope>NUCLEOTIDE SEQUENCE</scope>
    <source>
        <strain evidence="10">EXF-9911</strain>
    </source>
</reference>
<evidence type="ECO:0000256" key="1">
    <source>
        <dbReference type="ARBA" id="ARBA00010617"/>
    </source>
</evidence>
<evidence type="ECO:0000256" key="8">
    <source>
        <dbReference type="SAM" id="Phobius"/>
    </source>
</evidence>
<dbReference type="OrthoDB" id="1055148at2759"/>
<reference evidence="10" key="2">
    <citation type="submission" date="2021-08" db="EMBL/GenBank/DDBJ databases">
        <authorList>
            <person name="Gostincar C."/>
            <person name="Sun X."/>
            <person name="Song Z."/>
            <person name="Gunde-Cimerman N."/>
        </authorList>
    </citation>
    <scope>NUCLEOTIDE SEQUENCE</scope>
    <source>
        <strain evidence="10">EXF-9911</strain>
    </source>
</reference>
<keyword evidence="3" id="KW-0560">Oxidoreductase</keyword>
<evidence type="ECO:0000256" key="5">
    <source>
        <dbReference type="ARBA" id="ARBA00023242"/>
    </source>
</evidence>
<feature type="binding site" description="axial binding residue" evidence="6">
    <location>
        <position position="468"/>
    </location>
    <ligand>
        <name>heme</name>
        <dbReference type="ChEBI" id="CHEBI:30413"/>
    </ligand>
    <ligandPart>
        <name>Fe</name>
        <dbReference type="ChEBI" id="CHEBI:18248"/>
    </ligandPart>
</feature>
<gene>
    <name evidence="10" type="ORF">KCU76_g4787</name>
</gene>
<organism evidence="10 11">
    <name type="scientific">Aureobasidium melanogenum</name>
    <name type="common">Aureobasidium pullulans var. melanogenum</name>
    <dbReference type="NCBI Taxonomy" id="46634"/>
    <lineage>
        <taxon>Eukaryota</taxon>
        <taxon>Fungi</taxon>
        <taxon>Dikarya</taxon>
        <taxon>Ascomycota</taxon>
        <taxon>Pezizomycotina</taxon>
        <taxon>Dothideomycetes</taxon>
        <taxon>Dothideomycetidae</taxon>
        <taxon>Dothideales</taxon>
        <taxon>Saccotheciaceae</taxon>
        <taxon>Aureobasidium</taxon>
    </lineage>
</organism>
<accession>A0A9P8ENK5</accession>
<feature type="transmembrane region" description="Helical" evidence="8">
    <location>
        <begin position="16"/>
        <end position="35"/>
    </location>
</feature>
<comment type="cofactor">
    <cofactor evidence="6">
        <name>heme</name>
        <dbReference type="ChEBI" id="CHEBI:30413"/>
    </cofactor>
</comment>
<evidence type="ECO:0000313" key="10">
    <source>
        <dbReference type="EMBL" id="KAG9695034.1"/>
    </source>
</evidence>
<feature type="coiled-coil region" evidence="7">
    <location>
        <begin position="537"/>
        <end position="588"/>
    </location>
</feature>
<keyword evidence="8" id="KW-0812">Transmembrane</keyword>
<evidence type="ECO:0000259" key="9">
    <source>
        <dbReference type="SMART" id="SM00906"/>
    </source>
</evidence>
<dbReference type="EMBL" id="JAHFXF010000143">
    <property type="protein sequence ID" value="KAG9695034.1"/>
    <property type="molecule type" value="Genomic_DNA"/>
</dbReference>
<dbReference type="GO" id="GO:0006351">
    <property type="term" value="P:DNA-templated transcription"/>
    <property type="evidence" value="ECO:0007669"/>
    <property type="project" value="InterPro"/>
</dbReference>
<dbReference type="GO" id="GO:0003677">
    <property type="term" value="F:DNA binding"/>
    <property type="evidence" value="ECO:0007669"/>
    <property type="project" value="InterPro"/>
</dbReference>
<keyword evidence="8" id="KW-1133">Transmembrane helix</keyword>
<dbReference type="InterPro" id="IPR007219">
    <property type="entry name" value="XnlR_reg_dom"/>
</dbReference>
<dbReference type="InterPro" id="IPR050364">
    <property type="entry name" value="Cytochrome_P450_fung"/>
</dbReference>
<proteinExistence type="inferred from homology"/>
<dbReference type="InterPro" id="IPR002401">
    <property type="entry name" value="Cyt_P450_E_grp-I"/>
</dbReference>
<dbReference type="InterPro" id="IPR036396">
    <property type="entry name" value="Cyt_P450_sf"/>
</dbReference>
<dbReference type="InterPro" id="IPR001128">
    <property type="entry name" value="Cyt_P450"/>
</dbReference>
<keyword evidence="5" id="KW-0539">Nucleus</keyword>
<dbReference type="CDD" id="cd12148">
    <property type="entry name" value="fungal_TF_MHR"/>
    <property type="match status" value="1"/>
</dbReference>
<feature type="non-terminal residue" evidence="10">
    <location>
        <position position="1"/>
    </location>
</feature>
<dbReference type="GO" id="GO:0005506">
    <property type="term" value="F:iron ion binding"/>
    <property type="evidence" value="ECO:0007669"/>
    <property type="project" value="InterPro"/>
</dbReference>
<comment type="caution">
    <text evidence="10">The sequence shown here is derived from an EMBL/GenBank/DDBJ whole genome shotgun (WGS) entry which is preliminary data.</text>
</comment>
<dbReference type="GO" id="GO:0008270">
    <property type="term" value="F:zinc ion binding"/>
    <property type="evidence" value="ECO:0007669"/>
    <property type="project" value="InterPro"/>
</dbReference>
<name>A0A9P8ENK5_AURME</name>
<feature type="domain" description="Xylanolytic transcriptional activator regulatory" evidence="9">
    <location>
        <begin position="880"/>
        <end position="948"/>
    </location>
</feature>
<dbReference type="Pfam" id="PF04082">
    <property type="entry name" value="Fungal_trans"/>
    <property type="match status" value="1"/>
</dbReference>
<dbReference type="Pfam" id="PF00067">
    <property type="entry name" value="p450"/>
    <property type="match status" value="1"/>
</dbReference>
<protein>
    <submittedName>
        <fullName evidence="10">Phenylacetate 2-hydroxylase</fullName>
    </submittedName>
</protein>
<keyword evidence="6" id="KW-0349">Heme</keyword>
<dbReference type="Proteomes" id="UP000779574">
    <property type="component" value="Unassembled WGS sequence"/>
</dbReference>
<dbReference type="SMART" id="SM00906">
    <property type="entry name" value="Fungal_trans"/>
    <property type="match status" value="1"/>
</dbReference>
<keyword evidence="8" id="KW-0472">Membrane</keyword>
<evidence type="ECO:0000256" key="6">
    <source>
        <dbReference type="PIRSR" id="PIRSR602401-1"/>
    </source>
</evidence>
<evidence type="ECO:0000313" key="11">
    <source>
        <dbReference type="Proteomes" id="UP000779574"/>
    </source>
</evidence>
<dbReference type="GO" id="GO:0004497">
    <property type="term" value="F:monooxygenase activity"/>
    <property type="evidence" value="ECO:0007669"/>
    <property type="project" value="InterPro"/>
</dbReference>
<dbReference type="GO" id="GO:0020037">
    <property type="term" value="F:heme binding"/>
    <property type="evidence" value="ECO:0007669"/>
    <property type="project" value="InterPro"/>
</dbReference>
<evidence type="ECO:0000256" key="7">
    <source>
        <dbReference type="SAM" id="Coils"/>
    </source>
</evidence>
<dbReference type="SUPFAM" id="SSF48264">
    <property type="entry name" value="Cytochrome P450"/>
    <property type="match status" value="1"/>
</dbReference>
<dbReference type="GO" id="GO:0016705">
    <property type="term" value="F:oxidoreductase activity, acting on paired donors, with incorporation or reduction of molecular oxygen"/>
    <property type="evidence" value="ECO:0007669"/>
    <property type="project" value="InterPro"/>
</dbReference>
<dbReference type="PRINTS" id="PR00463">
    <property type="entry name" value="EP450I"/>
</dbReference>
<sequence>MASLEHFSDVLLTNSVYIAGAAFFCLVILLVSCAYGTDIKHIKGIPEIPGALPIFGHLLKLGEDHASSCEKWWRQYNQPVFQIKLGNTRAVVFNSFDACRDILVKHHNAVIDRPKLYTFHGVISSTQGFTIGSSPWDSSCKNKRKAAGTALSRPAMRNYHPMFDLESFCIIRDMHKDSNFSDPNKEISIRPYIQRYALNTTLTLCYGTRMDDTYDELLREILHVGSAISLLRSASENMQDYVPALRYLPNNEKNARSQDLRSRRDAYLNLLLDKVREMIKNGTDKPCISAAILKDEETKLTGVEVSSICLSLVSGGFETIPGTLTSCLGSLCTPEGQIFQERAYADIKRYYPDVRDAWQNSFQEEKVPYLKAIIQEAGRYYTVSSMSLPRRTVTEVNWNGAIIPPKTMILVNAQAGNHDTDHFGSDAAVFNPERWLEPITKEKDMGPFEERVLTSQAHLSFGAGTRACSGQLIATRLLYSALIRILSSYKIVASESEPPNTDYVDYNQFKTALVAIPRDFKVRLIPRDKPTMEECMQSAYERTKEHYKENINLAEQDHDSATYPVAFVRSLEERVHELEQQQAFLTSHGTLQPQVEGATQLGLSTTSNLCENTNAVSVEDTGLTFSDQHISDHGNHIAHTGQSPMMDSNHGPAPRAQETLEQNLRDVSLAAVAEPYLGTMSGLTFAKLTQAVLRRLSPDGRDFVFSPRVDGSMVPLEGATNLHLELINSVYFDFDQAIDFSLLAGEPSLPLIDASIHNETTQLPDRAEVLHLARFYFDHSHTLYPIVHQQEVMADIHSILLDPEHHLTLSPPCLFRIWMVLAIGSTTYSSITLAEEFVSRLYYEKAMTYFDASMDYGDVVALEAIMLQVSFSFFNQIGPSTAARLALGMGLHCDSTYSSLSTIQAIRRKRLFLSIYMMDRLVSITLGRPFAIHEDDIDISSFAIETCEELDNNLSASQSNLCKCPMAITEHILRLRKIATDIATKVYCKRVVAGYSAAQREQVVCGLHQDLVNWRQSVPFPLPHLHGSVPHGCTTWFDLNFYTHMMTLYRPSPLFPTLPVSHVNTLAEAAACALRQANSMRLQKRLAFNWLNLLMLYNAVIALVYSVTVQPEKLAESLERLHAVEDLQLAMEMFEVLGDKFPAAKTIGAMVAQFVDRYQVHGREV</sequence>
<evidence type="ECO:0000256" key="4">
    <source>
        <dbReference type="ARBA" id="ARBA00023004"/>
    </source>
</evidence>
<evidence type="ECO:0000256" key="3">
    <source>
        <dbReference type="ARBA" id="ARBA00023002"/>
    </source>
</evidence>
<keyword evidence="7" id="KW-0175">Coiled coil</keyword>
<dbReference type="PANTHER" id="PTHR46300">
    <property type="entry name" value="P450, PUTATIVE (EUROFUNG)-RELATED-RELATED"/>
    <property type="match status" value="1"/>
</dbReference>
<dbReference type="Gene3D" id="1.10.630.10">
    <property type="entry name" value="Cytochrome P450"/>
    <property type="match status" value="1"/>
</dbReference>
<comment type="similarity">
    <text evidence="1">Belongs to the cytochrome P450 family.</text>
</comment>
<keyword evidence="2 6" id="KW-0479">Metal-binding</keyword>
<dbReference type="AlphaFoldDB" id="A0A9P8ENK5"/>
<dbReference type="PANTHER" id="PTHR46300:SF9">
    <property type="entry name" value="P450, PUTATIVE-RELATED"/>
    <property type="match status" value="1"/>
</dbReference>